<gene>
    <name evidence="2" type="ORF">Tci_925077</name>
</gene>
<organism evidence="2">
    <name type="scientific">Tanacetum cinerariifolium</name>
    <name type="common">Dalmatian daisy</name>
    <name type="synonym">Chrysanthemum cinerariifolium</name>
    <dbReference type="NCBI Taxonomy" id="118510"/>
    <lineage>
        <taxon>Eukaryota</taxon>
        <taxon>Viridiplantae</taxon>
        <taxon>Streptophyta</taxon>
        <taxon>Embryophyta</taxon>
        <taxon>Tracheophyta</taxon>
        <taxon>Spermatophyta</taxon>
        <taxon>Magnoliopsida</taxon>
        <taxon>eudicotyledons</taxon>
        <taxon>Gunneridae</taxon>
        <taxon>Pentapetalae</taxon>
        <taxon>asterids</taxon>
        <taxon>campanulids</taxon>
        <taxon>Asterales</taxon>
        <taxon>Asteraceae</taxon>
        <taxon>Asteroideae</taxon>
        <taxon>Anthemideae</taxon>
        <taxon>Anthemidinae</taxon>
        <taxon>Tanacetum</taxon>
    </lineage>
</organism>
<dbReference type="AlphaFoldDB" id="A0A699X5C9"/>
<evidence type="ECO:0000313" key="2">
    <source>
        <dbReference type="EMBL" id="GFD53108.1"/>
    </source>
</evidence>
<dbReference type="EMBL" id="BKCJ011790250">
    <property type="protein sequence ID" value="GFD53108.1"/>
    <property type="molecule type" value="Genomic_DNA"/>
</dbReference>
<protein>
    <submittedName>
        <fullName evidence="2">Uncharacterized protein</fullName>
    </submittedName>
</protein>
<sequence>RQPLAGAGARQRFTVRRHHPDLARPALGAVIDDYSRHRWLAFTESTTAKTHSRYSGQRRGNCRRRSGSPPSGIGTPR</sequence>
<proteinExistence type="predicted"/>
<comment type="caution">
    <text evidence="2">The sequence shown here is derived from an EMBL/GenBank/DDBJ whole genome shotgun (WGS) entry which is preliminary data.</text>
</comment>
<accession>A0A699X5C9</accession>
<name>A0A699X5C9_TANCI</name>
<feature type="non-terminal residue" evidence="2">
    <location>
        <position position="1"/>
    </location>
</feature>
<feature type="region of interest" description="Disordered" evidence="1">
    <location>
        <begin position="46"/>
        <end position="77"/>
    </location>
</feature>
<feature type="compositionally biased region" description="Polar residues" evidence="1">
    <location>
        <begin position="46"/>
        <end position="55"/>
    </location>
</feature>
<reference evidence="2" key="1">
    <citation type="journal article" date="2019" name="Sci. Rep.">
        <title>Draft genome of Tanacetum cinerariifolium, the natural source of mosquito coil.</title>
        <authorList>
            <person name="Yamashiro T."/>
            <person name="Shiraishi A."/>
            <person name="Satake H."/>
            <person name="Nakayama K."/>
        </authorList>
    </citation>
    <scope>NUCLEOTIDE SEQUENCE</scope>
</reference>
<evidence type="ECO:0000256" key="1">
    <source>
        <dbReference type="SAM" id="MobiDB-lite"/>
    </source>
</evidence>